<dbReference type="PANTHER" id="PTHR23014">
    <property type="entry name" value="F-BOX A PROTEIN"/>
    <property type="match status" value="1"/>
</dbReference>
<reference evidence="4" key="1">
    <citation type="submission" date="2017-10" db="EMBL/GenBank/DDBJ databases">
        <title>Rapid genome shrinkage in a self-fertile nematode reveals novel sperm competition proteins.</title>
        <authorList>
            <person name="Yin D."/>
            <person name="Schwarz E.M."/>
            <person name="Thomas C.G."/>
            <person name="Felde R.L."/>
            <person name="Korf I.F."/>
            <person name="Cutter A.D."/>
            <person name="Schartner C.M."/>
            <person name="Ralston E.J."/>
            <person name="Meyer B.J."/>
            <person name="Haag E.S."/>
        </authorList>
    </citation>
    <scope>NUCLEOTIDE SEQUENCE [LARGE SCALE GENOMIC DNA]</scope>
    <source>
        <strain evidence="4">JU1422</strain>
    </source>
</reference>
<evidence type="ECO:0000313" key="4">
    <source>
        <dbReference type="Proteomes" id="UP000230233"/>
    </source>
</evidence>
<feature type="domain" description="DUF38" evidence="2">
    <location>
        <begin position="134"/>
        <end position="273"/>
    </location>
</feature>
<dbReference type="PANTHER" id="PTHR23014:SF1">
    <property type="entry name" value="DUF38 DOMAIN-CONTAINING PROTEIN-RELATED"/>
    <property type="match status" value="1"/>
</dbReference>
<dbReference type="EMBL" id="PDUG01000005">
    <property type="protein sequence ID" value="PIC29137.1"/>
    <property type="molecule type" value="Genomic_DNA"/>
</dbReference>
<feature type="domain" description="F-box" evidence="1">
    <location>
        <begin position="4"/>
        <end position="40"/>
    </location>
</feature>
<evidence type="ECO:0000313" key="3">
    <source>
        <dbReference type="EMBL" id="PIC29137.1"/>
    </source>
</evidence>
<protein>
    <recommendedName>
        <fullName evidence="5">F-box domain-containing protein</fullName>
    </recommendedName>
</protein>
<accession>A0A2G5TPC2</accession>
<name>A0A2G5TPC2_9PELO</name>
<dbReference type="InterPro" id="IPR002900">
    <property type="entry name" value="DUF38/FTH_CAE_spp"/>
</dbReference>
<dbReference type="OrthoDB" id="5793453at2759"/>
<dbReference type="Pfam" id="PF01827">
    <property type="entry name" value="FTH"/>
    <property type="match status" value="1"/>
</dbReference>
<organism evidence="3 4">
    <name type="scientific">Caenorhabditis nigoni</name>
    <dbReference type="NCBI Taxonomy" id="1611254"/>
    <lineage>
        <taxon>Eukaryota</taxon>
        <taxon>Metazoa</taxon>
        <taxon>Ecdysozoa</taxon>
        <taxon>Nematoda</taxon>
        <taxon>Chromadorea</taxon>
        <taxon>Rhabditida</taxon>
        <taxon>Rhabditina</taxon>
        <taxon>Rhabditomorpha</taxon>
        <taxon>Rhabditoidea</taxon>
        <taxon>Rhabditidae</taxon>
        <taxon>Peloderinae</taxon>
        <taxon>Caenorhabditis</taxon>
    </lineage>
</organism>
<evidence type="ECO:0000259" key="1">
    <source>
        <dbReference type="Pfam" id="PF00646"/>
    </source>
</evidence>
<comment type="caution">
    <text evidence="3">The sequence shown here is derived from an EMBL/GenBank/DDBJ whole genome shotgun (WGS) entry which is preliminary data.</text>
</comment>
<keyword evidence="4" id="KW-1185">Reference proteome</keyword>
<evidence type="ECO:0000259" key="2">
    <source>
        <dbReference type="Pfam" id="PF01827"/>
    </source>
</evidence>
<gene>
    <name evidence="3" type="primary">Cnig_chr_V.g20826</name>
    <name evidence="3" type="ORF">B9Z55_020826</name>
</gene>
<dbReference type="InterPro" id="IPR001810">
    <property type="entry name" value="F-box_dom"/>
</dbReference>
<evidence type="ECO:0008006" key="5">
    <source>
        <dbReference type="Google" id="ProtNLM"/>
    </source>
</evidence>
<sequence length="328" mass="39050">MVSLLDMPDVPMNLILGYGGPSVIFSLRKVCNNLRDYIDRTMPELHLKAIDICLGYKRITITWSHYLENVEISYMLHGNGYKTIVGENEKFVENVDYMEGFWNDYNLLMKFQNHSLQSFELEMNNSMDVDDVSKFLKQYQNSWLIKTQYLSLGIFQGDKFPMILQHLDANCLNSIRFFRRRKYDKNIDFTEIVKLDQWKNAKEFRSDNLEISAPMKHFTHFSKINTEFEYILTEPESLNVLKEAAIRSPKFEKFIIEYHTFIESRQRLSEVFGKPFFHDDRQNKWLWFFNTCREEKILKIDNTEMSDRIYFSLIDSSMVPNGAEVKNL</sequence>
<proteinExistence type="predicted"/>
<dbReference type="AlphaFoldDB" id="A0A2G5TPC2"/>
<dbReference type="Proteomes" id="UP000230233">
    <property type="component" value="Chromosome V"/>
</dbReference>
<dbReference type="Pfam" id="PF00646">
    <property type="entry name" value="F-box"/>
    <property type="match status" value="1"/>
</dbReference>